<evidence type="ECO:0000313" key="4">
    <source>
        <dbReference type="Proteomes" id="UP001164472"/>
    </source>
</evidence>
<dbReference type="Proteomes" id="UP001164472">
    <property type="component" value="Chromosome"/>
</dbReference>
<dbReference type="KEGG" id="asem:NNL22_03595"/>
<dbReference type="PANTHER" id="PTHR42942:SF1">
    <property type="entry name" value="ALKYLTRANSFERASE-LIKE PROTEIN 1"/>
    <property type="match status" value="1"/>
</dbReference>
<dbReference type="CDD" id="cd06445">
    <property type="entry name" value="ATase"/>
    <property type="match status" value="1"/>
</dbReference>
<dbReference type="InterPro" id="IPR052520">
    <property type="entry name" value="ATL_DNA_repair"/>
</dbReference>
<dbReference type="EMBL" id="CP101527">
    <property type="protein sequence ID" value="UZW76787.1"/>
    <property type="molecule type" value="Genomic_DNA"/>
</dbReference>
<accession>A0A9E8HMF1</accession>
<dbReference type="AlphaFoldDB" id="A0A9E8HMF1"/>
<protein>
    <submittedName>
        <fullName evidence="3">MGMT family protein</fullName>
    </submittedName>
</protein>
<feature type="domain" description="Methylated-DNA-[protein]-cysteine S-methyltransferase DNA binding" evidence="2">
    <location>
        <begin position="15"/>
        <end position="95"/>
    </location>
</feature>
<organism evidence="3 4">
    <name type="scientific">Alkalimarinus sediminis</name>
    <dbReference type="NCBI Taxonomy" id="1632866"/>
    <lineage>
        <taxon>Bacteria</taxon>
        <taxon>Pseudomonadati</taxon>
        <taxon>Pseudomonadota</taxon>
        <taxon>Gammaproteobacteria</taxon>
        <taxon>Alteromonadales</taxon>
        <taxon>Alteromonadaceae</taxon>
        <taxon>Alkalimarinus</taxon>
    </lineage>
</organism>
<proteinExistence type="predicted"/>
<dbReference type="InterPro" id="IPR014048">
    <property type="entry name" value="MethylDNA_cys_MeTrfase_DNA-bd"/>
</dbReference>
<dbReference type="GO" id="GO:0006281">
    <property type="term" value="P:DNA repair"/>
    <property type="evidence" value="ECO:0007669"/>
    <property type="project" value="InterPro"/>
</dbReference>
<dbReference type="Gene3D" id="1.10.10.10">
    <property type="entry name" value="Winged helix-like DNA-binding domain superfamily/Winged helix DNA-binding domain"/>
    <property type="match status" value="1"/>
</dbReference>
<keyword evidence="4" id="KW-1185">Reference proteome</keyword>
<evidence type="ECO:0000313" key="3">
    <source>
        <dbReference type="EMBL" id="UZW76787.1"/>
    </source>
</evidence>
<dbReference type="GO" id="GO:0003824">
    <property type="term" value="F:catalytic activity"/>
    <property type="evidence" value="ECO:0007669"/>
    <property type="project" value="InterPro"/>
</dbReference>
<reference evidence="3" key="1">
    <citation type="submission" date="2022-07" db="EMBL/GenBank/DDBJ databases">
        <title>Alkalimarinus sp. nov., isolated from gut of a Alitta virens.</title>
        <authorList>
            <person name="Yang A.I."/>
            <person name="Shin N.-R."/>
        </authorList>
    </citation>
    <scope>NUCLEOTIDE SEQUENCE</scope>
    <source>
        <strain evidence="3">FA028</strain>
    </source>
</reference>
<name>A0A9E8HMF1_9ALTE</name>
<gene>
    <name evidence="3" type="ORF">NNL22_03595</name>
</gene>
<evidence type="ECO:0000259" key="2">
    <source>
        <dbReference type="Pfam" id="PF01035"/>
    </source>
</evidence>
<keyword evidence="1" id="KW-0227">DNA damage</keyword>
<dbReference type="InterPro" id="IPR036217">
    <property type="entry name" value="MethylDNA_cys_MeTrfase_DNAb"/>
</dbReference>
<dbReference type="SUPFAM" id="SSF46767">
    <property type="entry name" value="Methylated DNA-protein cysteine methyltransferase, C-terminal domain"/>
    <property type="match status" value="1"/>
</dbReference>
<sequence length="110" mass="12206">MQLLVGYAMNTPDHAQAILAVISQIPFGCATSYGEVAKKAGLPGYARYVGYILRNLPEQTRIPWHRVMNAQGAISFPSNSEKYQQQRARLEAEGVSFSPSGKVKLSTYQW</sequence>
<dbReference type="InterPro" id="IPR036388">
    <property type="entry name" value="WH-like_DNA-bd_sf"/>
</dbReference>
<dbReference type="PANTHER" id="PTHR42942">
    <property type="entry name" value="6-O-METHYLGUANINE DNA METHYLTRANSFERASE"/>
    <property type="match status" value="1"/>
</dbReference>
<evidence type="ECO:0000256" key="1">
    <source>
        <dbReference type="ARBA" id="ARBA00022763"/>
    </source>
</evidence>
<dbReference type="Pfam" id="PF01035">
    <property type="entry name" value="DNA_binding_1"/>
    <property type="match status" value="1"/>
</dbReference>